<accession>A0AAV9MBK4</accession>
<dbReference type="EMBL" id="JAWPEI010000002">
    <property type="protein sequence ID" value="KAK4734459.1"/>
    <property type="molecule type" value="Genomic_DNA"/>
</dbReference>
<keyword evidence="2" id="KW-1185">Reference proteome</keyword>
<reference evidence="1 2" key="1">
    <citation type="submission" date="2023-10" db="EMBL/GenBank/DDBJ databases">
        <title>Genome-Wide Identification Analysis in wild type Solanum Pinnatisectum Reveals Some Genes Defensing Phytophthora Infestans.</title>
        <authorList>
            <person name="Sun C."/>
        </authorList>
    </citation>
    <scope>NUCLEOTIDE SEQUENCE [LARGE SCALE GENOMIC DNA]</scope>
    <source>
        <strain evidence="1">LQN</strain>
        <tissue evidence="1">Leaf</tissue>
    </source>
</reference>
<comment type="caution">
    <text evidence="1">The sequence shown here is derived from an EMBL/GenBank/DDBJ whole genome shotgun (WGS) entry which is preliminary data.</text>
</comment>
<proteinExistence type="predicted"/>
<protein>
    <submittedName>
        <fullName evidence="1">Uncharacterized protein</fullName>
    </submittedName>
</protein>
<sequence length="55" mass="6521">MIIEINNFLIKQPLKKYIHNYKLFICDFTSISLSFNKRLVNQCALARVQTLCLMQ</sequence>
<evidence type="ECO:0000313" key="1">
    <source>
        <dbReference type="EMBL" id="KAK4734459.1"/>
    </source>
</evidence>
<name>A0AAV9MBK4_9SOLN</name>
<gene>
    <name evidence="1" type="ORF">R3W88_008720</name>
</gene>
<organism evidence="1 2">
    <name type="scientific">Solanum pinnatisectum</name>
    <name type="common">tansyleaf nightshade</name>
    <dbReference type="NCBI Taxonomy" id="50273"/>
    <lineage>
        <taxon>Eukaryota</taxon>
        <taxon>Viridiplantae</taxon>
        <taxon>Streptophyta</taxon>
        <taxon>Embryophyta</taxon>
        <taxon>Tracheophyta</taxon>
        <taxon>Spermatophyta</taxon>
        <taxon>Magnoliopsida</taxon>
        <taxon>eudicotyledons</taxon>
        <taxon>Gunneridae</taxon>
        <taxon>Pentapetalae</taxon>
        <taxon>asterids</taxon>
        <taxon>lamiids</taxon>
        <taxon>Solanales</taxon>
        <taxon>Solanaceae</taxon>
        <taxon>Solanoideae</taxon>
        <taxon>Solaneae</taxon>
        <taxon>Solanum</taxon>
    </lineage>
</organism>
<evidence type="ECO:0000313" key="2">
    <source>
        <dbReference type="Proteomes" id="UP001311915"/>
    </source>
</evidence>
<dbReference type="AlphaFoldDB" id="A0AAV9MBK4"/>
<dbReference type="Proteomes" id="UP001311915">
    <property type="component" value="Unassembled WGS sequence"/>
</dbReference>